<feature type="region of interest" description="Disordered" evidence="6">
    <location>
        <begin position="1492"/>
        <end position="1515"/>
    </location>
</feature>
<evidence type="ECO:0000313" key="9">
    <source>
        <dbReference type="EMBL" id="CRK98401.1"/>
    </source>
</evidence>
<sequence length="1543" mass="174114">MNDEDLEPRFIGIVKEFDIFGAETIVTGGDNIKYITAEFNGEKLTISTTPEFALYEYEQTSQRLILVLQFTCRNGPSRTIFFNQIIKAVNNFKPEFSESNYEIMIPTPLPQGIDITMCLMGVEITAIDQDLYLNNLTFSLSETELFRVETVEEGRTYRAKLITTQQITRVDEDIEFSLTATDSFPDASSTVVGVKILSNPDIVTVAPVQFTSPIYLGNINNIQGNESLYVEAIAMNETSYDENVLFDILDDYSGTFAITNDGPNLSINITKALTIDILRKQSIFIIIRASRQADSKDFATILLDIESAEQRMPVFEENVYEGVLYETNLNLVLEDFILQRETYSDDVMYEISGEDADFFDIEVNEHIVKIFLKENVDLMEKEFLRFFVVASKDTIGSTSARAIIRTIPNVIMSPSFEKVLYKGSLIGETLLIETIKFTEEILSSEITLKLEGEDQDYFNVEIINNEVIITLNQTPVGKNLLSVVLSASTSEGSLDSKAFLSVVIEQELVAASSEGLLSASANIIIAVQHPSVSTISFEKSFYVGSIDNEKVLNLERILLLSSEIITSVELKGTDSSYFTPLLSENIVMISMQQDIPEDILLEKNVLIFTIAAATSANDSFVTANIIITLPRITDDKILRFENSVHIGYYNSISSIIEIDDIVLELNNYDEAVSFKVDRQDFELFDIEINSNVVSLKLKSDFNEESLRNKVFLTVYIIAERTGYASAETVVFIQLPVQCEEVELISFEKNIYRGAVNFNGVLNIENIHLLPDGDDQNIILSLKGDDAEKFSYERNEEVIQLKLDPLEVADRQHPFYFYIEAFKLGTIMTHTSILVDIIDKKLLEFDEPMYVGHINENLKLKLDSILLNDDLQSDGLTFILKDGDAEWFDVTKLGNEINITSNDNINDVNIRNKQFLWFYLEALGNEFYSATTLILINVPRWMSIPIEECYENLDPSQPVFEFGSYFFTIASDYIGNVDRVKAMMNESGTIQYSLNVQDDYLNQRIEINSDSGYLIVHSELPPNVYRFVIEARNIENQKFAEAKITLHVIESRECTEDLVTTVEKSLAIEMLEENEIYDTIMPAKIGDCTYRIMSVTPSQYMEIFTIDTETNFLKNVEPFDREAELFSGHSTPQIQIRMNLECDTSTNSALDAQIVTAFVNELSSDEIIYSRTVTYLNIIIVDQNDNKPVFTYPSEENYRIGFPTEELSEMLMVQHLMKVQSVDLDSGLNAVIRYSLESNDHFIINPQSGTIYPLKNCMNDIDIFELIVEATDLDGATGGNDESTTITITKVESDNLVLLSLENISIESIESFINELSDESGIDIRVINAFVSSKDEEKSEGRQFVTFTSKVAVIVYCFGNDLLLMKADDVIKSISSANVSNVFSLITYDESTYRMLDCSLTGLIIATSVLGGLLLLLIIATPLIWFFVLRNKTNYVARKTSELSFTNMNEDEEHGRTLPVVNVDDFRDVSKVTLKDAEILGIEIKGATNESSSDFVATEDSPNQSNDVESESKIDRKKSGVKFNELVERIEVITDDDINKSNNQ</sequence>
<dbReference type="GO" id="GO:0007156">
    <property type="term" value="P:homophilic cell adhesion via plasma membrane adhesion molecules"/>
    <property type="evidence" value="ECO:0007669"/>
    <property type="project" value="InterPro"/>
</dbReference>
<evidence type="ECO:0000256" key="7">
    <source>
        <dbReference type="SAM" id="Phobius"/>
    </source>
</evidence>
<dbReference type="InterPro" id="IPR020894">
    <property type="entry name" value="Cadherin_CS"/>
</dbReference>
<keyword evidence="7" id="KW-0812">Transmembrane</keyword>
<dbReference type="Gene3D" id="2.60.40.60">
    <property type="entry name" value="Cadherins"/>
    <property type="match status" value="3"/>
</dbReference>
<comment type="subcellular location">
    <subcellularLocation>
        <location evidence="1">Membrane</location>
    </subcellularLocation>
</comment>
<dbReference type="GO" id="GO:0008013">
    <property type="term" value="F:beta-catenin binding"/>
    <property type="evidence" value="ECO:0007669"/>
    <property type="project" value="TreeGrafter"/>
</dbReference>
<evidence type="ECO:0000313" key="10">
    <source>
        <dbReference type="Proteomes" id="UP000183832"/>
    </source>
</evidence>
<keyword evidence="4 7" id="KW-0472">Membrane</keyword>
<keyword evidence="3 5" id="KW-0106">Calcium</keyword>
<evidence type="ECO:0000256" key="5">
    <source>
        <dbReference type="PROSITE-ProRule" id="PRU00043"/>
    </source>
</evidence>
<dbReference type="SUPFAM" id="SSF49313">
    <property type="entry name" value="Cadherin-like"/>
    <property type="match status" value="2"/>
</dbReference>
<keyword evidence="10" id="KW-1185">Reference proteome</keyword>
<dbReference type="InterPro" id="IPR015919">
    <property type="entry name" value="Cadherin-like_sf"/>
</dbReference>
<evidence type="ECO:0000256" key="4">
    <source>
        <dbReference type="ARBA" id="ARBA00023136"/>
    </source>
</evidence>
<dbReference type="PROSITE" id="PS00232">
    <property type="entry name" value="CADHERIN_1"/>
    <property type="match status" value="1"/>
</dbReference>
<keyword evidence="2" id="KW-0677">Repeat</keyword>
<accession>A0A1J1IIX4</accession>
<feature type="compositionally biased region" description="Polar residues" evidence="6">
    <location>
        <begin position="1492"/>
        <end position="1506"/>
    </location>
</feature>
<dbReference type="InterPro" id="IPR039808">
    <property type="entry name" value="Cadherin"/>
</dbReference>
<evidence type="ECO:0000256" key="3">
    <source>
        <dbReference type="ARBA" id="ARBA00022837"/>
    </source>
</evidence>
<dbReference type="GO" id="GO:0016342">
    <property type="term" value="C:catenin complex"/>
    <property type="evidence" value="ECO:0007669"/>
    <property type="project" value="TreeGrafter"/>
</dbReference>
<proteinExistence type="predicted"/>
<keyword evidence="7" id="KW-1133">Transmembrane helix</keyword>
<dbReference type="PANTHER" id="PTHR24027">
    <property type="entry name" value="CADHERIN-23"/>
    <property type="match status" value="1"/>
</dbReference>
<evidence type="ECO:0000256" key="2">
    <source>
        <dbReference type="ARBA" id="ARBA00022737"/>
    </source>
</evidence>
<feature type="domain" description="Cadherin" evidence="8">
    <location>
        <begin position="97"/>
        <end position="215"/>
    </location>
</feature>
<dbReference type="GO" id="GO:0045296">
    <property type="term" value="F:cadherin binding"/>
    <property type="evidence" value="ECO:0007669"/>
    <property type="project" value="TreeGrafter"/>
</dbReference>
<dbReference type="CDD" id="cd11304">
    <property type="entry name" value="Cadherin_repeat"/>
    <property type="match status" value="1"/>
</dbReference>
<feature type="transmembrane region" description="Helical" evidence="7">
    <location>
        <begin position="1402"/>
        <end position="1428"/>
    </location>
</feature>
<protein>
    <submittedName>
        <fullName evidence="9">CLUMA_CG011760, isoform A</fullName>
    </submittedName>
</protein>
<dbReference type="PROSITE" id="PS50268">
    <property type="entry name" value="CADHERIN_2"/>
    <property type="match status" value="3"/>
</dbReference>
<reference evidence="9 10" key="1">
    <citation type="submission" date="2015-04" db="EMBL/GenBank/DDBJ databases">
        <authorList>
            <person name="Syromyatnikov M.Y."/>
            <person name="Popov V.N."/>
        </authorList>
    </citation>
    <scope>NUCLEOTIDE SEQUENCE [LARGE SCALE GENOMIC DNA]</scope>
</reference>
<gene>
    <name evidence="9" type="ORF">CLUMA_CG011760</name>
</gene>
<dbReference type="Pfam" id="PF00028">
    <property type="entry name" value="Cadherin"/>
    <property type="match status" value="1"/>
</dbReference>
<dbReference type="STRING" id="568069.A0A1J1IIX4"/>
<dbReference type="GO" id="GO:0005509">
    <property type="term" value="F:calcium ion binding"/>
    <property type="evidence" value="ECO:0007669"/>
    <property type="project" value="UniProtKB-UniRule"/>
</dbReference>
<organism evidence="9 10">
    <name type="scientific">Clunio marinus</name>
    <dbReference type="NCBI Taxonomy" id="568069"/>
    <lineage>
        <taxon>Eukaryota</taxon>
        <taxon>Metazoa</taxon>
        <taxon>Ecdysozoa</taxon>
        <taxon>Arthropoda</taxon>
        <taxon>Hexapoda</taxon>
        <taxon>Insecta</taxon>
        <taxon>Pterygota</taxon>
        <taxon>Neoptera</taxon>
        <taxon>Endopterygota</taxon>
        <taxon>Diptera</taxon>
        <taxon>Nematocera</taxon>
        <taxon>Chironomoidea</taxon>
        <taxon>Chironomidae</taxon>
        <taxon>Clunio</taxon>
    </lineage>
</organism>
<dbReference type="Proteomes" id="UP000183832">
    <property type="component" value="Unassembled WGS sequence"/>
</dbReference>
<dbReference type="PANTHER" id="PTHR24027:SF438">
    <property type="entry name" value="CADHERIN 23"/>
    <property type="match status" value="1"/>
</dbReference>
<name>A0A1J1IIX4_9DIPT</name>
<feature type="domain" description="Cadherin" evidence="8">
    <location>
        <begin position="1077"/>
        <end position="1189"/>
    </location>
</feature>
<evidence type="ECO:0000256" key="1">
    <source>
        <dbReference type="ARBA" id="ARBA00004370"/>
    </source>
</evidence>
<dbReference type="GO" id="GO:0016477">
    <property type="term" value="P:cell migration"/>
    <property type="evidence" value="ECO:0007669"/>
    <property type="project" value="TreeGrafter"/>
</dbReference>
<dbReference type="OrthoDB" id="6606209at2759"/>
<dbReference type="InterPro" id="IPR002126">
    <property type="entry name" value="Cadherin-like_dom"/>
</dbReference>
<feature type="domain" description="Cadherin" evidence="8">
    <location>
        <begin position="1185"/>
        <end position="1311"/>
    </location>
</feature>
<evidence type="ECO:0000256" key="6">
    <source>
        <dbReference type="SAM" id="MobiDB-lite"/>
    </source>
</evidence>
<evidence type="ECO:0000259" key="8">
    <source>
        <dbReference type="PROSITE" id="PS50268"/>
    </source>
</evidence>
<dbReference type="EMBL" id="CVRI01000047">
    <property type="protein sequence ID" value="CRK98401.1"/>
    <property type="molecule type" value="Genomic_DNA"/>
</dbReference>